<dbReference type="GO" id="GO:0020037">
    <property type="term" value="F:heme binding"/>
    <property type="evidence" value="ECO:0007669"/>
    <property type="project" value="InterPro"/>
</dbReference>
<protein>
    <submittedName>
        <fullName evidence="10">Cytochrome P450</fullName>
    </submittedName>
</protein>
<feature type="binding site" description="axial binding residue" evidence="7">
    <location>
        <position position="440"/>
    </location>
    <ligand>
        <name>heme</name>
        <dbReference type="ChEBI" id="CHEBI:30413"/>
    </ligand>
    <ligandPart>
        <name>Fe</name>
        <dbReference type="ChEBI" id="CHEBI:18248"/>
    </ligandPart>
</feature>
<dbReference type="InterPro" id="IPR036396">
    <property type="entry name" value="Cyt_P450_sf"/>
</dbReference>
<evidence type="ECO:0000256" key="6">
    <source>
        <dbReference type="ARBA" id="ARBA00023033"/>
    </source>
</evidence>
<reference evidence="10" key="1">
    <citation type="submission" date="2017-02" db="UniProtKB">
        <authorList>
            <consortium name="WormBaseParasite"/>
        </authorList>
    </citation>
    <scope>IDENTIFICATION</scope>
</reference>
<dbReference type="WBParaSite" id="PTRK_0000960400.1">
    <property type="protein sequence ID" value="PTRK_0000960400.1"/>
    <property type="gene ID" value="PTRK_0000960400"/>
</dbReference>
<evidence type="ECO:0000256" key="4">
    <source>
        <dbReference type="ARBA" id="ARBA00023002"/>
    </source>
</evidence>
<dbReference type="Pfam" id="PF00067">
    <property type="entry name" value="p450"/>
    <property type="match status" value="1"/>
</dbReference>
<dbReference type="PRINTS" id="PR00463">
    <property type="entry name" value="EP450I"/>
</dbReference>
<evidence type="ECO:0000256" key="5">
    <source>
        <dbReference type="ARBA" id="ARBA00023004"/>
    </source>
</evidence>
<dbReference type="InterPro" id="IPR002401">
    <property type="entry name" value="Cyt_P450_E_grp-I"/>
</dbReference>
<evidence type="ECO:0000313" key="10">
    <source>
        <dbReference type="WBParaSite" id="PTRK_0000960400.1"/>
    </source>
</evidence>
<dbReference type="Proteomes" id="UP000038045">
    <property type="component" value="Unplaced"/>
</dbReference>
<dbReference type="GO" id="GO:0016705">
    <property type="term" value="F:oxidoreductase activity, acting on paired donors, with incorporation or reduction of molecular oxygen"/>
    <property type="evidence" value="ECO:0007669"/>
    <property type="project" value="InterPro"/>
</dbReference>
<evidence type="ECO:0000256" key="1">
    <source>
        <dbReference type="ARBA" id="ARBA00001971"/>
    </source>
</evidence>
<keyword evidence="3 7" id="KW-0479">Metal-binding</keyword>
<sequence>MLLIIITTIIALLVIYFYKNVYSFPPGPFPLPLIGNLYSIDIKKLHIWVKEQKEKYGSVFTIHIPIPFVVLGDVDAIKEAYIDNGDNFLGRETRQIFEKFFNIKENTGVVLSEGDWWKNQRRLSLTILHNFGMGRSIIEERIKMSIDDLFEHLDSLKDKEHIDLSKSLHLTVGNVINGILYGFIYKHDNAEKFYEFTSLFEQMIKGTRTWKMRIAILFPDINKIPILNKFISKPLMEIQRKIFEIHHTNIEKCKKTYNPNNEPPNFVHAVLKELESNESKYSNLENDHLEGMVRDFYTAGMETITVTLKFFFLYLLNDINLQEKLRSEIYDVVGKDNEIHLSHRNELIHVESFIYESQRKSSILGFPLIRKCTKDTYIKNNLIKKGSLILPYDYIANHDEKYFKDPYVFKADRFINEDGETLNKNLIDKFVPFGAGKRICAGKSLAEAELFLILTHLLQRYRFIPNGPIDMEIQFGNLLTPKPYTCKIEKIL</sequence>
<comment type="similarity">
    <text evidence="2 8">Belongs to the cytochrome P450 family.</text>
</comment>
<dbReference type="PANTHER" id="PTHR24284:SF1">
    <property type="entry name" value="CYTOCHROME P450 FAMILY"/>
    <property type="match status" value="1"/>
</dbReference>
<name>A0A0N4ZM43_PARTI</name>
<dbReference type="InterPro" id="IPR001128">
    <property type="entry name" value="Cyt_P450"/>
</dbReference>
<dbReference type="PANTHER" id="PTHR24284">
    <property type="entry name" value="CYTOCHROME P450 FAMILY"/>
    <property type="match status" value="1"/>
</dbReference>
<evidence type="ECO:0000256" key="7">
    <source>
        <dbReference type="PIRSR" id="PIRSR602401-1"/>
    </source>
</evidence>
<keyword evidence="5 7" id="KW-0408">Iron</keyword>
<dbReference type="Gene3D" id="1.10.630.10">
    <property type="entry name" value="Cytochrome P450"/>
    <property type="match status" value="1"/>
</dbReference>
<keyword evidence="4 8" id="KW-0560">Oxidoreductase</keyword>
<dbReference type="GO" id="GO:0005506">
    <property type="term" value="F:iron ion binding"/>
    <property type="evidence" value="ECO:0007669"/>
    <property type="project" value="InterPro"/>
</dbReference>
<dbReference type="PRINTS" id="PR00385">
    <property type="entry name" value="P450"/>
</dbReference>
<proteinExistence type="inferred from homology"/>
<evidence type="ECO:0000256" key="2">
    <source>
        <dbReference type="ARBA" id="ARBA00010617"/>
    </source>
</evidence>
<comment type="cofactor">
    <cofactor evidence="1 7">
        <name>heme</name>
        <dbReference type="ChEBI" id="CHEBI:30413"/>
    </cofactor>
</comment>
<evidence type="ECO:0000256" key="8">
    <source>
        <dbReference type="RuleBase" id="RU000461"/>
    </source>
</evidence>
<dbReference type="AlphaFoldDB" id="A0A0N4ZM43"/>
<dbReference type="SUPFAM" id="SSF48264">
    <property type="entry name" value="Cytochrome P450"/>
    <property type="match status" value="1"/>
</dbReference>
<keyword evidence="7 8" id="KW-0349">Heme</keyword>
<organism evidence="9 10">
    <name type="scientific">Parastrongyloides trichosuri</name>
    <name type="common">Possum-specific nematode worm</name>
    <dbReference type="NCBI Taxonomy" id="131310"/>
    <lineage>
        <taxon>Eukaryota</taxon>
        <taxon>Metazoa</taxon>
        <taxon>Ecdysozoa</taxon>
        <taxon>Nematoda</taxon>
        <taxon>Chromadorea</taxon>
        <taxon>Rhabditida</taxon>
        <taxon>Tylenchina</taxon>
        <taxon>Panagrolaimomorpha</taxon>
        <taxon>Strongyloidoidea</taxon>
        <taxon>Strongyloididae</taxon>
        <taxon>Parastrongyloides</taxon>
    </lineage>
</organism>
<accession>A0A0N4ZM43</accession>
<dbReference type="GO" id="GO:0004497">
    <property type="term" value="F:monooxygenase activity"/>
    <property type="evidence" value="ECO:0007669"/>
    <property type="project" value="UniProtKB-KW"/>
</dbReference>
<evidence type="ECO:0000256" key="3">
    <source>
        <dbReference type="ARBA" id="ARBA00022723"/>
    </source>
</evidence>
<dbReference type="InterPro" id="IPR017972">
    <property type="entry name" value="Cyt_P450_CS"/>
</dbReference>
<dbReference type="FunFam" id="1.10.630.10:FF:000036">
    <property type="entry name" value="CYtochrome P450 family"/>
    <property type="match status" value="1"/>
</dbReference>
<keyword evidence="9" id="KW-1185">Reference proteome</keyword>
<dbReference type="CDD" id="cd20617">
    <property type="entry name" value="CYP1_2-like"/>
    <property type="match status" value="1"/>
</dbReference>
<evidence type="ECO:0000313" key="9">
    <source>
        <dbReference type="Proteomes" id="UP000038045"/>
    </source>
</evidence>
<keyword evidence="6 8" id="KW-0503">Monooxygenase</keyword>
<dbReference type="PROSITE" id="PS00086">
    <property type="entry name" value="CYTOCHROME_P450"/>
    <property type="match status" value="1"/>
</dbReference>
<dbReference type="STRING" id="131310.A0A0N4ZM43"/>